<proteinExistence type="predicted"/>
<dbReference type="SUPFAM" id="SSF46689">
    <property type="entry name" value="Homeodomain-like"/>
    <property type="match status" value="1"/>
</dbReference>
<keyword evidence="2" id="KW-1185">Reference proteome</keyword>
<dbReference type="RefSeq" id="WP_169228294.1">
    <property type="nucleotide sequence ID" value="NZ_JABBGC010000004.1"/>
</dbReference>
<accession>A0A848GV43</accession>
<dbReference type="PANTHER" id="PTHR34849:SF3">
    <property type="entry name" value="SSR2962 PROTEIN"/>
    <property type="match status" value="1"/>
</dbReference>
<name>A0A848GV43_9BACT</name>
<comment type="caution">
    <text evidence="1">The sequence shown here is derived from an EMBL/GenBank/DDBJ whole genome shotgun (WGS) entry which is preliminary data.</text>
</comment>
<organism evidence="1 2">
    <name type="scientific">Chitinophaga fulva</name>
    <dbReference type="NCBI Taxonomy" id="2728842"/>
    <lineage>
        <taxon>Bacteria</taxon>
        <taxon>Pseudomonadati</taxon>
        <taxon>Bacteroidota</taxon>
        <taxon>Chitinophagia</taxon>
        <taxon>Chitinophagales</taxon>
        <taxon>Chitinophagaceae</taxon>
        <taxon>Chitinophaga</taxon>
    </lineage>
</organism>
<dbReference type="Pfam" id="PF04255">
    <property type="entry name" value="DUF433"/>
    <property type="match status" value="1"/>
</dbReference>
<evidence type="ECO:0000313" key="1">
    <source>
        <dbReference type="EMBL" id="NML41199.1"/>
    </source>
</evidence>
<evidence type="ECO:0000313" key="2">
    <source>
        <dbReference type="Proteomes" id="UP000583266"/>
    </source>
</evidence>
<dbReference type="Gene3D" id="1.10.10.10">
    <property type="entry name" value="Winged helix-like DNA-binding domain superfamily/Winged helix DNA-binding domain"/>
    <property type="match status" value="1"/>
</dbReference>
<dbReference type="AlphaFoldDB" id="A0A848GV43"/>
<gene>
    <name evidence="1" type="ORF">HHL17_28660</name>
</gene>
<dbReference type="PANTHER" id="PTHR34849">
    <property type="entry name" value="SSL5025 PROTEIN"/>
    <property type="match status" value="1"/>
</dbReference>
<dbReference type="InterPro" id="IPR007367">
    <property type="entry name" value="DUF433"/>
</dbReference>
<sequence>MVNYKEYIESNTEIMLGKPVVKGTRITVALVLQRLAEGASVEELMEAYPALTPTSVMAVLAYASDKRPFSALRFSRV</sequence>
<dbReference type="Proteomes" id="UP000583266">
    <property type="component" value="Unassembled WGS sequence"/>
</dbReference>
<dbReference type="InterPro" id="IPR009057">
    <property type="entry name" value="Homeodomain-like_sf"/>
</dbReference>
<dbReference type="EMBL" id="JABBGC010000004">
    <property type="protein sequence ID" value="NML41199.1"/>
    <property type="molecule type" value="Genomic_DNA"/>
</dbReference>
<protein>
    <submittedName>
        <fullName evidence="1">DUF433 domain-containing protein</fullName>
    </submittedName>
</protein>
<reference evidence="1 2" key="1">
    <citation type="submission" date="2020-04" db="EMBL/GenBank/DDBJ databases">
        <title>Chitinophaga sp. G-6-1-13 sp. nov., isolated from soil.</title>
        <authorList>
            <person name="Dahal R.H."/>
            <person name="Chaudhary D.K."/>
        </authorList>
    </citation>
    <scope>NUCLEOTIDE SEQUENCE [LARGE SCALE GENOMIC DNA]</scope>
    <source>
        <strain evidence="1 2">G-6-1-13</strain>
    </source>
</reference>
<dbReference type="InterPro" id="IPR036388">
    <property type="entry name" value="WH-like_DNA-bd_sf"/>
</dbReference>